<dbReference type="Proteomes" id="UP000639403">
    <property type="component" value="Unassembled WGS sequence"/>
</dbReference>
<accession>A0A8H7NTY2</accession>
<organism evidence="1 2">
    <name type="scientific">Rhodonia placenta</name>
    <dbReference type="NCBI Taxonomy" id="104341"/>
    <lineage>
        <taxon>Eukaryota</taxon>
        <taxon>Fungi</taxon>
        <taxon>Dikarya</taxon>
        <taxon>Basidiomycota</taxon>
        <taxon>Agaricomycotina</taxon>
        <taxon>Agaricomycetes</taxon>
        <taxon>Polyporales</taxon>
        <taxon>Adustoporiaceae</taxon>
        <taxon>Rhodonia</taxon>
    </lineage>
</organism>
<name>A0A8H7NTY2_9APHY</name>
<reference evidence="1" key="2">
    <citation type="journal article" name="Front. Microbiol.">
        <title>Degradative Capacity of Two Strains of Rhodonia placenta: From Phenotype to Genotype.</title>
        <authorList>
            <person name="Kolle M."/>
            <person name="Horta M.A.C."/>
            <person name="Nowrousian M."/>
            <person name="Ohm R.A."/>
            <person name="Benz J.P."/>
            <person name="Pilgard A."/>
        </authorList>
    </citation>
    <scope>NUCLEOTIDE SEQUENCE</scope>
    <source>
        <strain evidence="1">FPRL280</strain>
    </source>
</reference>
<evidence type="ECO:0000313" key="2">
    <source>
        <dbReference type="Proteomes" id="UP000639403"/>
    </source>
</evidence>
<gene>
    <name evidence="1" type="ORF">IEO21_09660</name>
</gene>
<dbReference type="EMBL" id="JADOXO010000503">
    <property type="protein sequence ID" value="KAF9803514.1"/>
    <property type="molecule type" value="Genomic_DNA"/>
</dbReference>
<comment type="caution">
    <text evidence="1">The sequence shown here is derived from an EMBL/GenBank/DDBJ whole genome shotgun (WGS) entry which is preliminary data.</text>
</comment>
<reference evidence="1" key="1">
    <citation type="submission" date="2020-11" db="EMBL/GenBank/DDBJ databases">
        <authorList>
            <person name="Koelle M."/>
            <person name="Horta M.A.C."/>
            <person name="Nowrousian M."/>
            <person name="Ohm R.A."/>
            <person name="Benz P."/>
            <person name="Pilgard A."/>
        </authorList>
    </citation>
    <scope>NUCLEOTIDE SEQUENCE</scope>
    <source>
        <strain evidence="1">FPRL280</strain>
    </source>
</reference>
<protein>
    <submittedName>
        <fullName evidence="1">Uncharacterized protein</fullName>
    </submittedName>
</protein>
<proteinExistence type="predicted"/>
<evidence type="ECO:0000313" key="1">
    <source>
        <dbReference type="EMBL" id="KAF9803514.1"/>
    </source>
</evidence>
<sequence>MGRAVVPTRLIMRHSGAQYVGDLRCETEQQRAACHHSACPARKRWGIKRSPDCAGMRGFSATDLGTPVRHSSIDQSLDGVGLWHHSSAGSVSRRSAWLTAKSIEPRGHDADLDLRWRERQIVSEIASAVCRPWSRNQLTALPSYGILFTPVARTNYRFDQRAPDSVMVTYI</sequence>
<dbReference type="AlphaFoldDB" id="A0A8H7NTY2"/>